<dbReference type="FunFam" id="1.10.10.60:FF:000345">
    <property type="entry name" value="Homeobox protein engrailed-like"/>
    <property type="match status" value="1"/>
</dbReference>
<dbReference type="PRINTS" id="PR00026">
    <property type="entry name" value="ENGRAILED"/>
</dbReference>
<keyword evidence="4 6" id="KW-0371">Homeobox</keyword>
<dbReference type="InterPro" id="IPR009057">
    <property type="entry name" value="Homeodomain-like_sf"/>
</dbReference>
<dbReference type="FunCoup" id="A0A6I8TEA6">
    <property type="interactions" value="107"/>
</dbReference>
<dbReference type="PRINTS" id="PR00031">
    <property type="entry name" value="HTHREPRESSR"/>
</dbReference>
<dbReference type="CDD" id="cd00086">
    <property type="entry name" value="homeodomain"/>
    <property type="match status" value="1"/>
</dbReference>
<dbReference type="GO" id="GO:0005634">
    <property type="term" value="C:nucleus"/>
    <property type="evidence" value="ECO:0007669"/>
    <property type="project" value="UniProtKB-SubCell"/>
</dbReference>
<evidence type="ECO:0000256" key="9">
    <source>
        <dbReference type="SAM" id="MobiDB-lite"/>
    </source>
</evidence>
<evidence type="ECO:0000256" key="1">
    <source>
        <dbReference type="ARBA" id="ARBA00004123"/>
    </source>
</evidence>
<dbReference type="InterPro" id="IPR020479">
    <property type="entry name" value="HD_metazoa"/>
</dbReference>
<accession>A0A6I8TEA6</accession>
<keyword evidence="11" id="KW-1185">Reference proteome</keyword>
<feature type="compositionally biased region" description="Low complexity" evidence="9">
    <location>
        <begin position="418"/>
        <end position="444"/>
    </location>
</feature>
<feature type="region of interest" description="Disordered" evidence="9">
    <location>
        <begin position="300"/>
        <end position="319"/>
    </location>
</feature>
<feature type="region of interest" description="Disordered" evidence="9">
    <location>
        <begin position="459"/>
        <end position="521"/>
    </location>
</feature>
<dbReference type="InterPro" id="IPR017970">
    <property type="entry name" value="Homeobox_CS"/>
</dbReference>
<keyword evidence="2" id="KW-0217">Developmental protein</keyword>
<dbReference type="GO" id="GO:0000978">
    <property type="term" value="F:RNA polymerase II cis-regulatory region sequence-specific DNA binding"/>
    <property type="evidence" value="ECO:0007669"/>
    <property type="project" value="TreeGrafter"/>
</dbReference>
<keyword evidence="5 6" id="KW-0539">Nucleus</keyword>
<feature type="region of interest" description="Disordered" evidence="9">
    <location>
        <begin position="142"/>
        <end position="163"/>
    </location>
</feature>
<dbReference type="PANTHER" id="PTHR24341:SF6">
    <property type="entry name" value="HOMEOBOX PROTEIN INVECTED"/>
    <property type="match status" value="1"/>
</dbReference>
<dbReference type="InterPro" id="IPR050720">
    <property type="entry name" value="Engrailed_Homeobox_TFs"/>
</dbReference>
<dbReference type="Pfam" id="PF10525">
    <property type="entry name" value="Engrail_1_C_sig"/>
    <property type="match status" value="1"/>
</dbReference>
<dbReference type="AlphaFoldDB" id="A0A6I8TEA6"/>
<evidence type="ECO:0000256" key="7">
    <source>
        <dbReference type="RuleBase" id="RU000682"/>
    </source>
</evidence>
<evidence type="ECO:0000256" key="6">
    <source>
        <dbReference type="PROSITE-ProRule" id="PRU00108"/>
    </source>
</evidence>
<dbReference type="Proteomes" id="UP000008820">
    <property type="component" value="Chromosome 2"/>
</dbReference>
<dbReference type="PROSITE" id="PS50071">
    <property type="entry name" value="HOMEOBOX_2"/>
    <property type="match status" value="1"/>
</dbReference>
<organism evidence="10 11">
    <name type="scientific">Aedes aegypti</name>
    <name type="common">Yellowfever mosquito</name>
    <name type="synonym">Culex aegypti</name>
    <dbReference type="NCBI Taxonomy" id="7159"/>
    <lineage>
        <taxon>Eukaryota</taxon>
        <taxon>Metazoa</taxon>
        <taxon>Ecdysozoa</taxon>
        <taxon>Arthropoda</taxon>
        <taxon>Hexapoda</taxon>
        <taxon>Insecta</taxon>
        <taxon>Pterygota</taxon>
        <taxon>Neoptera</taxon>
        <taxon>Endopterygota</taxon>
        <taxon>Diptera</taxon>
        <taxon>Nematocera</taxon>
        <taxon>Culicoidea</taxon>
        <taxon>Culicidae</taxon>
        <taxon>Culicinae</taxon>
        <taxon>Aedini</taxon>
        <taxon>Aedes</taxon>
        <taxon>Stegomyia</taxon>
    </lineage>
</organism>
<dbReference type="SUPFAM" id="SSF46689">
    <property type="entry name" value="Homeodomain-like"/>
    <property type="match status" value="1"/>
</dbReference>
<dbReference type="GO" id="GO:0030182">
    <property type="term" value="P:neuron differentiation"/>
    <property type="evidence" value="ECO:0007669"/>
    <property type="project" value="TreeGrafter"/>
</dbReference>
<gene>
    <name evidence="10" type="primary">110677033</name>
</gene>
<dbReference type="PRINTS" id="PR00024">
    <property type="entry name" value="HOMEOBOX"/>
</dbReference>
<dbReference type="Gene3D" id="1.10.10.60">
    <property type="entry name" value="Homeodomain-like"/>
    <property type="match status" value="1"/>
</dbReference>
<evidence type="ECO:0000256" key="4">
    <source>
        <dbReference type="ARBA" id="ARBA00023155"/>
    </source>
</evidence>
<comment type="similarity">
    <text evidence="8">Belongs to the Engrailed homeobox family.</text>
</comment>
<dbReference type="GO" id="GO:0000981">
    <property type="term" value="F:DNA-binding transcription factor activity, RNA polymerase II-specific"/>
    <property type="evidence" value="ECO:0007669"/>
    <property type="project" value="InterPro"/>
</dbReference>
<feature type="compositionally biased region" description="Gly residues" evidence="9">
    <location>
        <begin position="486"/>
        <end position="495"/>
    </location>
</feature>
<dbReference type="InterPro" id="IPR019549">
    <property type="entry name" value="Homeobox-engrailed_C-terminal"/>
</dbReference>
<feature type="region of interest" description="Disordered" evidence="9">
    <location>
        <begin position="48"/>
        <end position="88"/>
    </location>
</feature>
<reference evidence="10 11" key="1">
    <citation type="submission" date="2017-06" db="EMBL/GenBank/DDBJ databases">
        <title>Aedes aegypti genome working group (AGWG) sequencing and assembly.</title>
        <authorList>
            <consortium name="Aedes aegypti Genome Working Group (AGWG)"/>
            <person name="Matthews B.J."/>
        </authorList>
    </citation>
    <scope>NUCLEOTIDE SEQUENCE [LARGE SCALE GENOMIC DNA]</scope>
    <source>
        <strain evidence="10 11">LVP_AGWG</strain>
    </source>
</reference>
<name>A0A6I8TEA6_AEDAE</name>
<dbReference type="OrthoDB" id="6159439at2759"/>
<dbReference type="PROSITE" id="PS00033">
    <property type="entry name" value="ENGRAILED"/>
    <property type="match status" value="1"/>
</dbReference>
<reference evidence="10" key="2">
    <citation type="submission" date="2020-05" db="UniProtKB">
        <authorList>
            <consortium name="EnsemblMetazoa"/>
        </authorList>
    </citation>
    <scope>IDENTIFICATION</scope>
    <source>
        <strain evidence="10">LVP_AGWG</strain>
    </source>
</reference>
<dbReference type="InterPro" id="IPR000747">
    <property type="entry name" value="HD_engrailed"/>
</dbReference>
<dbReference type="InParanoid" id="A0A6I8TEA6"/>
<dbReference type="SMART" id="SM00389">
    <property type="entry name" value="HOX"/>
    <property type="match status" value="1"/>
</dbReference>
<evidence type="ECO:0000256" key="3">
    <source>
        <dbReference type="ARBA" id="ARBA00023125"/>
    </source>
</evidence>
<proteinExistence type="inferred from homology"/>
<sequence>MATIMSHNLPLIPLPLKATTAAALAKTTAGLMMSGLLGKHPGEDVYGNGTIGMPTDRSSPDVASSEARSSPESLMMVQQKGREDDRMSCCSEDSELSVGQEGLEESDKTMNSDEKLSVISVNSRMGAVDVEKLIERHNVEMGDEMSNDSSRYSSSKDPSEDYMKIPLMRPSPTRLHEEFLRNSQLYAEELMRQQMQIVAAARGLNLSPKPLDPGLGLVTRMQDNRSPGRVSLTDEQKIGFRPHIRGIGEIYHDRHRWSDERSVQSPPETTSFRGIHSHLSAISQITQNLNSDISKLTSPASLASMASRENSQSPPQHPAHLLQINNNIALNDQNLKFSIDNILKADFGRRITDPLKRSGKSFAKKPSAPGEKSTAMDLTAIVTNGSAGNSASASSSVASRSLSSSASGSELEVPTSPSSSSGKTAAETSSSSGSGGSSSSSSGGPMVWPAWVYCTRYSDRPSSGRSPRARKPKKSPSEKAPASSNGGAGGGGGGSSSSSGASGALADDKRPRTAFSGPQLARLKHEFAENRYLTERRRQQLSAELGLNEAQIKIWFQNKRAKIKKSSGQKNPLALQLMAQGLYNHSTIPLTREEEELQEMQAAAQAAAESRIGSSPASG</sequence>
<evidence type="ECO:0000256" key="5">
    <source>
        <dbReference type="ARBA" id="ARBA00023242"/>
    </source>
</evidence>
<evidence type="ECO:0000313" key="10">
    <source>
        <dbReference type="EnsemblMetazoa" id="AAEL012058-PB"/>
    </source>
</evidence>
<feature type="DNA-binding region" description="Homeobox" evidence="6">
    <location>
        <begin position="508"/>
        <end position="567"/>
    </location>
</feature>
<feature type="region of interest" description="Disordered" evidence="9">
    <location>
        <begin position="404"/>
        <end position="444"/>
    </location>
</feature>
<evidence type="ECO:0000256" key="8">
    <source>
        <dbReference type="RuleBase" id="RU510713"/>
    </source>
</evidence>
<keyword evidence="3 6" id="KW-0238">DNA-binding</keyword>
<dbReference type="InterPro" id="IPR019737">
    <property type="entry name" value="Homeobox-engrailed_CS"/>
</dbReference>
<dbReference type="Pfam" id="PF00046">
    <property type="entry name" value="Homeodomain"/>
    <property type="match status" value="1"/>
</dbReference>
<dbReference type="InterPro" id="IPR001356">
    <property type="entry name" value="HD"/>
</dbReference>
<evidence type="ECO:0000256" key="2">
    <source>
        <dbReference type="ARBA" id="ARBA00022473"/>
    </source>
</evidence>
<protein>
    <recommendedName>
        <fullName evidence="8">Homeobox protein engrailed-like</fullName>
    </recommendedName>
</protein>
<dbReference type="PROSITE" id="PS00027">
    <property type="entry name" value="HOMEOBOX_1"/>
    <property type="match status" value="1"/>
</dbReference>
<feature type="compositionally biased region" description="Low complexity" evidence="9">
    <location>
        <begin position="147"/>
        <end position="156"/>
    </location>
</feature>
<comment type="subcellular location">
    <subcellularLocation>
        <location evidence="1 6 7">Nucleus</location>
    </subcellularLocation>
</comment>
<dbReference type="PANTHER" id="PTHR24341">
    <property type="entry name" value="HOMEOBOX PROTEIN ENGRAILED"/>
    <property type="match status" value="1"/>
</dbReference>
<dbReference type="EnsemblMetazoa" id="AAEL012058-RB">
    <property type="protein sequence ID" value="AAEL012058-PB"/>
    <property type="gene ID" value="AAEL012058"/>
</dbReference>
<evidence type="ECO:0000313" key="11">
    <source>
        <dbReference type="Proteomes" id="UP000008820"/>
    </source>
</evidence>
<dbReference type="InterPro" id="IPR000047">
    <property type="entry name" value="HTH_motif"/>
</dbReference>